<organism evidence="3 4">
    <name type="scientific">Passalora fulva</name>
    <name type="common">Tomato leaf mold</name>
    <name type="synonym">Cladosporium fulvum</name>
    <dbReference type="NCBI Taxonomy" id="5499"/>
    <lineage>
        <taxon>Eukaryota</taxon>
        <taxon>Fungi</taxon>
        <taxon>Dikarya</taxon>
        <taxon>Ascomycota</taxon>
        <taxon>Pezizomycotina</taxon>
        <taxon>Dothideomycetes</taxon>
        <taxon>Dothideomycetidae</taxon>
        <taxon>Mycosphaerellales</taxon>
        <taxon>Mycosphaerellaceae</taxon>
        <taxon>Fulvia</taxon>
    </lineage>
</organism>
<accession>A0A9Q8P8Z4</accession>
<proteinExistence type="predicted"/>
<feature type="domain" description="General stress protein FMN-binding split barrel" evidence="2">
    <location>
        <begin position="89"/>
        <end position="237"/>
    </location>
</feature>
<feature type="region of interest" description="Disordered" evidence="1">
    <location>
        <begin position="246"/>
        <end position="268"/>
    </location>
</feature>
<dbReference type="EMBL" id="CP090167">
    <property type="protein sequence ID" value="UJO17522.1"/>
    <property type="molecule type" value="Genomic_DNA"/>
</dbReference>
<protein>
    <recommendedName>
        <fullName evidence="2">General stress protein FMN-binding split barrel domain-containing protein</fullName>
    </recommendedName>
</protein>
<name>A0A9Q8P8Z4_PASFU</name>
<evidence type="ECO:0000313" key="4">
    <source>
        <dbReference type="Proteomes" id="UP000756132"/>
    </source>
</evidence>
<gene>
    <name evidence="3" type="ORF">CLAFUR5_06299</name>
</gene>
<reference evidence="3" key="1">
    <citation type="submission" date="2021-12" db="EMBL/GenBank/DDBJ databases">
        <authorList>
            <person name="Zaccaron A."/>
            <person name="Stergiopoulos I."/>
        </authorList>
    </citation>
    <scope>NUCLEOTIDE SEQUENCE</scope>
    <source>
        <strain evidence="3">Race5_Kim</strain>
    </source>
</reference>
<dbReference type="PANTHER" id="PTHR34818">
    <property type="entry name" value="PROTEIN BLI-3"/>
    <property type="match status" value="1"/>
</dbReference>
<keyword evidence="4" id="KW-1185">Reference proteome</keyword>
<dbReference type="OrthoDB" id="434253at2759"/>
<dbReference type="Proteomes" id="UP000756132">
    <property type="component" value="Chromosome 5"/>
</dbReference>
<dbReference type="RefSeq" id="XP_047761888.1">
    <property type="nucleotide sequence ID" value="XM_047905447.1"/>
</dbReference>
<dbReference type="AlphaFoldDB" id="A0A9Q8P8Z4"/>
<dbReference type="InterPro" id="IPR052917">
    <property type="entry name" value="Stress-Dev_Protein"/>
</dbReference>
<dbReference type="KEGG" id="ffu:CLAFUR5_06299"/>
<evidence type="ECO:0000313" key="3">
    <source>
        <dbReference type="EMBL" id="UJO17522.1"/>
    </source>
</evidence>
<evidence type="ECO:0000259" key="2">
    <source>
        <dbReference type="Pfam" id="PF16242"/>
    </source>
</evidence>
<dbReference type="GeneID" id="71986177"/>
<reference evidence="3" key="2">
    <citation type="journal article" date="2022" name="Microb. Genom.">
        <title>A chromosome-scale genome assembly of the tomato pathogen Cladosporium fulvum reveals a compartmentalized genome architecture and the presence of a dispensable chromosome.</title>
        <authorList>
            <person name="Zaccaron A.Z."/>
            <person name="Chen L.H."/>
            <person name="Samaras A."/>
            <person name="Stergiopoulos I."/>
        </authorList>
    </citation>
    <scope>NUCLEOTIDE SEQUENCE</scope>
    <source>
        <strain evidence="3">Race5_Kim</strain>
    </source>
</reference>
<dbReference type="InterPro" id="IPR012349">
    <property type="entry name" value="Split_barrel_FMN-bd"/>
</dbReference>
<sequence length="268" mass="29842">MTCRERRTRRAGILLLHCSTYTSMPALMYTSTPRIASALRSTFTKPIARGFTSHTSLKMPEKVNDLDASRDPSVAKQYDDKSSAETKFQDFYKIADDRKICMMVTYRNGIGPVSRSMAVAKRTGPDFLFLANASSKKFDDLKNKETCLIFHDSNENWISVTGEAVTTSNDDPRIKEIYSKPVSAWFGDLGDGVHTGGPEDPRMKLIEIRSKYISYWKKTTGALATAKEIGGAALTGRVANTGDLREMKGDEIAQARKRDSPMSKQTLD</sequence>
<evidence type="ECO:0000256" key="1">
    <source>
        <dbReference type="SAM" id="MobiDB-lite"/>
    </source>
</evidence>
<dbReference type="Gene3D" id="2.30.110.10">
    <property type="entry name" value="Electron Transport, Fmn-binding Protein, Chain A"/>
    <property type="match status" value="1"/>
</dbReference>
<dbReference type="PANTHER" id="PTHR34818:SF1">
    <property type="entry name" value="PROTEIN BLI-3"/>
    <property type="match status" value="1"/>
</dbReference>
<dbReference type="SUPFAM" id="SSF50475">
    <property type="entry name" value="FMN-binding split barrel"/>
    <property type="match status" value="1"/>
</dbReference>
<dbReference type="Pfam" id="PF16242">
    <property type="entry name" value="Pyrid_ox_like"/>
    <property type="match status" value="1"/>
</dbReference>
<dbReference type="InterPro" id="IPR038725">
    <property type="entry name" value="YdaG_split_barrel_FMN-bd"/>
</dbReference>